<accession>A0ABY1VM23</accession>
<keyword evidence="4 12" id="KW-0808">Transferase</keyword>
<dbReference type="Gene3D" id="1.20.5.1930">
    <property type="match status" value="1"/>
</dbReference>
<evidence type="ECO:0000256" key="8">
    <source>
        <dbReference type="ARBA" id="ARBA00023012"/>
    </source>
</evidence>
<feature type="domain" description="Signal transduction histidine kinase subgroup 3 dimerisation and phosphoacceptor" evidence="11">
    <location>
        <begin position="225"/>
        <end position="290"/>
    </location>
</feature>
<dbReference type="InterPro" id="IPR036890">
    <property type="entry name" value="HATPase_C_sf"/>
</dbReference>
<keyword evidence="8" id="KW-0902">Two-component regulatory system</keyword>
<evidence type="ECO:0000256" key="5">
    <source>
        <dbReference type="ARBA" id="ARBA00022741"/>
    </source>
</evidence>
<feature type="transmembrane region" description="Helical" evidence="10">
    <location>
        <begin position="144"/>
        <end position="167"/>
    </location>
</feature>
<dbReference type="Proteomes" id="UP000250006">
    <property type="component" value="Unassembled WGS sequence"/>
</dbReference>
<gene>
    <name evidence="12" type="primary">desK_4</name>
    <name evidence="12" type="ORF">NCTC11535_00808</name>
</gene>
<dbReference type="Gene3D" id="3.30.565.10">
    <property type="entry name" value="Histidine kinase-like ATPase, C-terminal domain"/>
    <property type="match status" value="1"/>
</dbReference>
<keyword evidence="10" id="KW-1133">Transmembrane helix</keyword>
<proteinExistence type="predicted"/>
<reference evidence="12 13" key="1">
    <citation type="submission" date="2018-06" db="EMBL/GenBank/DDBJ databases">
        <authorList>
            <consortium name="Pathogen Informatics"/>
            <person name="Doyle S."/>
        </authorList>
    </citation>
    <scope>NUCLEOTIDE SEQUENCE [LARGE SCALE GENOMIC DNA]</scope>
    <source>
        <strain evidence="12 13">NCTC11535</strain>
    </source>
</reference>
<feature type="transmembrane region" description="Helical" evidence="10">
    <location>
        <begin position="116"/>
        <end position="137"/>
    </location>
</feature>
<protein>
    <recommendedName>
        <fullName evidence="2">histidine kinase</fullName>
        <ecNumber evidence="2">2.7.13.3</ecNumber>
    </recommendedName>
</protein>
<evidence type="ECO:0000313" key="12">
    <source>
        <dbReference type="EMBL" id="SPT53148.1"/>
    </source>
</evidence>
<feature type="transmembrane region" description="Helical" evidence="10">
    <location>
        <begin position="61"/>
        <end position="79"/>
    </location>
</feature>
<feature type="transmembrane region" description="Helical" evidence="10">
    <location>
        <begin position="86"/>
        <end position="104"/>
    </location>
</feature>
<evidence type="ECO:0000256" key="7">
    <source>
        <dbReference type="ARBA" id="ARBA00022840"/>
    </source>
</evidence>
<evidence type="ECO:0000259" key="11">
    <source>
        <dbReference type="Pfam" id="PF07730"/>
    </source>
</evidence>
<dbReference type="PANTHER" id="PTHR24421:SF10">
    <property type="entry name" value="NITRATE_NITRITE SENSOR PROTEIN NARQ"/>
    <property type="match status" value="1"/>
</dbReference>
<keyword evidence="10" id="KW-0812">Transmembrane</keyword>
<dbReference type="EMBL" id="UAPQ01000006">
    <property type="protein sequence ID" value="SPT53148.1"/>
    <property type="molecule type" value="Genomic_DNA"/>
</dbReference>
<evidence type="ECO:0000256" key="6">
    <source>
        <dbReference type="ARBA" id="ARBA00022777"/>
    </source>
</evidence>
<evidence type="ECO:0000256" key="4">
    <source>
        <dbReference type="ARBA" id="ARBA00022679"/>
    </source>
</evidence>
<keyword evidence="7" id="KW-0067">ATP-binding</keyword>
<feature type="transmembrane region" description="Helical" evidence="10">
    <location>
        <begin position="35"/>
        <end position="55"/>
    </location>
</feature>
<keyword evidence="5" id="KW-0547">Nucleotide-binding</keyword>
<evidence type="ECO:0000256" key="3">
    <source>
        <dbReference type="ARBA" id="ARBA00022553"/>
    </source>
</evidence>
<dbReference type="Pfam" id="PF07730">
    <property type="entry name" value="HisKA_3"/>
    <property type="match status" value="1"/>
</dbReference>
<organism evidence="12 13">
    <name type="scientific">Actinomyces bovis</name>
    <dbReference type="NCBI Taxonomy" id="1658"/>
    <lineage>
        <taxon>Bacteria</taxon>
        <taxon>Bacillati</taxon>
        <taxon>Actinomycetota</taxon>
        <taxon>Actinomycetes</taxon>
        <taxon>Actinomycetales</taxon>
        <taxon>Actinomycetaceae</taxon>
        <taxon>Actinomyces</taxon>
    </lineage>
</organism>
<dbReference type="EC" id="2.7.13.3" evidence="2"/>
<keyword evidence="3" id="KW-0597">Phosphoprotein</keyword>
<dbReference type="PANTHER" id="PTHR24421">
    <property type="entry name" value="NITRATE/NITRITE SENSOR PROTEIN NARX-RELATED"/>
    <property type="match status" value="1"/>
</dbReference>
<dbReference type="InterPro" id="IPR050482">
    <property type="entry name" value="Sensor_HK_TwoCompSys"/>
</dbReference>
<evidence type="ECO:0000313" key="13">
    <source>
        <dbReference type="Proteomes" id="UP000250006"/>
    </source>
</evidence>
<dbReference type="CDD" id="cd16917">
    <property type="entry name" value="HATPase_UhpB-NarQ-NarX-like"/>
    <property type="match status" value="1"/>
</dbReference>
<feature type="compositionally biased region" description="Basic and acidic residues" evidence="9">
    <location>
        <begin position="336"/>
        <end position="349"/>
    </location>
</feature>
<keyword evidence="6 12" id="KW-0418">Kinase</keyword>
<evidence type="ECO:0000256" key="10">
    <source>
        <dbReference type="SAM" id="Phobius"/>
    </source>
</evidence>
<comment type="catalytic activity">
    <reaction evidence="1">
        <text>ATP + protein L-histidine = ADP + protein N-phospho-L-histidine.</text>
        <dbReference type="EC" id="2.7.13.3"/>
    </reaction>
</comment>
<dbReference type="InterPro" id="IPR011712">
    <property type="entry name" value="Sig_transdc_His_kin_sub3_dim/P"/>
</dbReference>
<sequence length="529" mass="55979">MPEEHIDHARTTVSVPVGIMRALAWRDAHPTVADVSVSLGAMLLGCPLGLILFPADLPSNPALWVGVALAACTVGLALVFRHRSPVSVWAVVTLTMPAAVLVTARQLELNSEQARYMFSLLTGLTLLAVPLTIGALAARRDMRLCVGAYLVSTMLAVATETAVYPLHNLRARLLAALPFAVINLLGLLVGTLLRVQRQNLAEVRASAARSVLASEQRALLAAASERSRIAREMHDVIAHSLTVMITMADGATATIDRNPQMTKEALKVLAETGRSALADTRRLVGVLREDPSTSAVDTPTADAADAAPRLAGFTAAALSGSPASTPGRKRSGTSGREARDEGPKVRDLPVPEFAPPGTVVPVEPSARIADLRAAATAAKDASADATPTAPAPESGDLEVLVQRFKTAGVPITYTWNGSPLPDDKSLQLTLFRIAQESLTNVLRYAPTTRDVQVQVDRYTGTVVLVVRNDAAPGSTAMHGSGKGLIGMRERAAVYGGQVQAGPTPQGWQVKAVLRWEETDERSSSWQMPS</sequence>
<comment type="caution">
    <text evidence="12">The sequence shown here is derived from an EMBL/GenBank/DDBJ whole genome shotgun (WGS) entry which is preliminary data.</text>
</comment>
<keyword evidence="10" id="KW-0472">Membrane</keyword>
<dbReference type="RefSeq" id="WP_229116827.1">
    <property type="nucleotide sequence ID" value="NZ_UAPQ01000006.1"/>
</dbReference>
<dbReference type="GO" id="GO:0004673">
    <property type="term" value="F:protein histidine kinase activity"/>
    <property type="evidence" value="ECO:0007669"/>
    <property type="project" value="UniProtKB-EC"/>
</dbReference>
<feature type="region of interest" description="Disordered" evidence="9">
    <location>
        <begin position="316"/>
        <end position="361"/>
    </location>
</feature>
<evidence type="ECO:0000256" key="9">
    <source>
        <dbReference type="SAM" id="MobiDB-lite"/>
    </source>
</evidence>
<dbReference type="SUPFAM" id="SSF55874">
    <property type="entry name" value="ATPase domain of HSP90 chaperone/DNA topoisomerase II/histidine kinase"/>
    <property type="match status" value="1"/>
</dbReference>
<feature type="transmembrane region" description="Helical" evidence="10">
    <location>
        <begin position="173"/>
        <end position="195"/>
    </location>
</feature>
<keyword evidence="13" id="KW-1185">Reference proteome</keyword>
<name>A0ABY1VM23_9ACTO</name>
<evidence type="ECO:0000256" key="1">
    <source>
        <dbReference type="ARBA" id="ARBA00000085"/>
    </source>
</evidence>
<evidence type="ECO:0000256" key="2">
    <source>
        <dbReference type="ARBA" id="ARBA00012438"/>
    </source>
</evidence>